<dbReference type="GO" id="GO:0005975">
    <property type="term" value="P:carbohydrate metabolic process"/>
    <property type="evidence" value="ECO:0007669"/>
    <property type="project" value="InterPro"/>
</dbReference>
<feature type="compositionally biased region" description="Polar residues" evidence="1">
    <location>
        <begin position="289"/>
        <end position="298"/>
    </location>
</feature>
<dbReference type="PANTHER" id="PTHR45985:SF12">
    <property type="entry name" value="CHITIN DEACETYLASE-LIKE 5, ISOFORM B"/>
    <property type="match status" value="1"/>
</dbReference>
<accession>A0A1W0WLY0</accession>
<feature type="region of interest" description="Disordered" evidence="1">
    <location>
        <begin position="244"/>
        <end position="706"/>
    </location>
</feature>
<dbReference type="InterPro" id="IPR052740">
    <property type="entry name" value="CE4"/>
</dbReference>
<dbReference type="GO" id="GO:0008061">
    <property type="term" value="F:chitin binding"/>
    <property type="evidence" value="ECO:0007669"/>
    <property type="project" value="InterPro"/>
</dbReference>
<dbReference type="Gene3D" id="2.170.140.10">
    <property type="entry name" value="Chitin binding domain"/>
    <property type="match status" value="1"/>
</dbReference>
<feature type="compositionally biased region" description="Polar residues" evidence="1">
    <location>
        <begin position="934"/>
        <end position="947"/>
    </location>
</feature>
<evidence type="ECO:0000313" key="4">
    <source>
        <dbReference type="Proteomes" id="UP000192578"/>
    </source>
</evidence>
<feature type="compositionally biased region" description="Polar residues" evidence="1">
    <location>
        <begin position="653"/>
        <end position="667"/>
    </location>
</feature>
<dbReference type="SUPFAM" id="SSF88713">
    <property type="entry name" value="Glycoside hydrolase/deacetylase"/>
    <property type="match status" value="1"/>
</dbReference>
<keyword evidence="4" id="KW-1185">Reference proteome</keyword>
<dbReference type="PANTHER" id="PTHR45985">
    <property type="match status" value="1"/>
</dbReference>
<feature type="region of interest" description="Disordered" evidence="1">
    <location>
        <begin position="903"/>
        <end position="947"/>
    </location>
</feature>
<dbReference type="OrthoDB" id="504708at2759"/>
<dbReference type="SMART" id="SM00494">
    <property type="entry name" value="ChtBD2"/>
    <property type="match status" value="1"/>
</dbReference>
<dbReference type="GO" id="GO:0016810">
    <property type="term" value="F:hydrolase activity, acting on carbon-nitrogen (but not peptide) bonds"/>
    <property type="evidence" value="ECO:0007669"/>
    <property type="project" value="InterPro"/>
</dbReference>
<proteinExistence type="predicted"/>
<feature type="compositionally biased region" description="Pro residues" evidence="1">
    <location>
        <begin position="501"/>
        <end position="524"/>
    </location>
</feature>
<feature type="region of interest" description="Disordered" evidence="1">
    <location>
        <begin position="40"/>
        <end position="107"/>
    </location>
</feature>
<feature type="compositionally biased region" description="Polar residues" evidence="1">
    <location>
        <begin position="58"/>
        <end position="84"/>
    </location>
</feature>
<feature type="compositionally biased region" description="Polar residues" evidence="1">
    <location>
        <begin position="603"/>
        <end position="621"/>
    </location>
</feature>
<dbReference type="Gene3D" id="3.20.20.370">
    <property type="entry name" value="Glycoside hydrolase/deacetylase"/>
    <property type="match status" value="1"/>
</dbReference>
<evidence type="ECO:0000259" key="2">
    <source>
        <dbReference type="PROSITE" id="PS50940"/>
    </source>
</evidence>
<feature type="compositionally biased region" description="Pro residues" evidence="1">
    <location>
        <begin position="306"/>
        <end position="317"/>
    </location>
</feature>
<evidence type="ECO:0000256" key="1">
    <source>
        <dbReference type="SAM" id="MobiDB-lite"/>
    </source>
</evidence>
<feature type="compositionally biased region" description="Low complexity" evidence="1">
    <location>
        <begin position="333"/>
        <end position="348"/>
    </location>
</feature>
<feature type="compositionally biased region" description="Low complexity" evidence="1">
    <location>
        <begin position="211"/>
        <end position="232"/>
    </location>
</feature>
<dbReference type="EMBL" id="MTYJ01000077">
    <property type="protein sequence ID" value="OQV16216.1"/>
    <property type="molecule type" value="Genomic_DNA"/>
</dbReference>
<feature type="compositionally biased region" description="Polar residues" evidence="1">
    <location>
        <begin position="323"/>
        <end position="332"/>
    </location>
</feature>
<organism evidence="3 4">
    <name type="scientific">Hypsibius exemplaris</name>
    <name type="common">Freshwater tardigrade</name>
    <dbReference type="NCBI Taxonomy" id="2072580"/>
    <lineage>
        <taxon>Eukaryota</taxon>
        <taxon>Metazoa</taxon>
        <taxon>Ecdysozoa</taxon>
        <taxon>Tardigrada</taxon>
        <taxon>Eutardigrada</taxon>
        <taxon>Parachela</taxon>
        <taxon>Hypsibioidea</taxon>
        <taxon>Hypsibiidae</taxon>
        <taxon>Hypsibius</taxon>
    </lineage>
</organism>
<dbReference type="InterPro" id="IPR002557">
    <property type="entry name" value="Chitin-bd_dom"/>
</dbReference>
<gene>
    <name evidence="3" type="ORF">BV898_09700</name>
</gene>
<feature type="compositionally biased region" description="Gly residues" evidence="1">
    <location>
        <begin position="550"/>
        <end position="596"/>
    </location>
</feature>
<protein>
    <recommendedName>
        <fullName evidence="2">Chitin-binding type-2 domain-containing protein</fullName>
    </recommendedName>
</protein>
<feature type="compositionally biased region" description="Polar residues" evidence="1">
    <location>
        <begin position="373"/>
        <end position="396"/>
    </location>
</feature>
<dbReference type="CDD" id="cd10975">
    <property type="entry name" value="CE4_CDA_like_2"/>
    <property type="match status" value="1"/>
</dbReference>
<dbReference type="InterPro" id="IPR002509">
    <property type="entry name" value="NODB_dom"/>
</dbReference>
<dbReference type="Pfam" id="PF01522">
    <property type="entry name" value="Polysacc_deac_1"/>
    <property type="match status" value="1"/>
</dbReference>
<dbReference type="InterPro" id="IPR011330">
    <property type="entry name" value="Glyco_hydro/deAcase_b/a-brl"/>
</dbReference>
<dbReference type="GO" id="GO:0005576">
    <property type="term" value="C:extracellular region"/>
    <property type="evidence" value="ECO:0007669"/>
    <property type="project" value="InterPro"/>
</dbReference>
<comment type="caution">
    <text evidence="3">The sequence shown here is derived from an EMBL/GenBank/DDBJ whole genome shotgun (WGS) entry which is preliminary data.</text>
</comment>
<feature type="compositionally biased region" description="Polar residues" evidence="1">
    <location>
        <begin position="40"/>
        <end position="49"/>
    </location>
</feature>
<feature type="region of interest" description="Disordered" evidence="1">
    <location>
        <begin position="194"/>
        <end position="232"/>
    </location>
</feature>
<dbReference type="PROSITE" id="PS50940">
    <property type="entry name" value="CHIT_BIND_II"/>
    <property type="match status" value="1"/>
</dbReference>
<feature type="domain" description="Chitin-binding type-2" evidence="2">
    <location>
        <begin position="116"/>
        <end position="171"/>
    </location>
</feature>
<feature type="compositionally biased region" description="Polar residues" evidence="1">
    <location>
        <begin position="461"/>
        <end position="475"/>
    </location>
</feature>
<reference evidence="4" key="1">
    <citation type="submission" date="2017-01" db="EMBL/GenBank/DDBJ databases">
        <title>Comparative genomics of anhydrobiosis in the tardigrade Hypsibius dujardini.</title>
        <authorList>
            <person name="Yoshida Y."/>
            <person name="Koutsovoulos G."/>
            <person name="Laetsch D."/>
            <person name="Stevens L."/>
            <person name="Kumar S."/>
            <person name="Horikawa D."/>
            <person name="Ishino K."/>
            <person name="Komine S."/>
            <person name="Tomita M."/>
            <person name="Blaxter M."/>
            <person name="Arakawa K."/>
        </authorList>
    </citation>
    <scope>NUCLEOTIDE SEQUENCE [LARGE SCALE GENOMIC DNA]</scope>
    <source>
        <strain evidence="4">Z151</strain>
    </source>
</reference>
<feature type="compositionally biased region" description="Polar residues" evidence="1">
    <location>
        <begin position="903"/>
        <end position="917"/>
    </location>
</feature>
<sequence length="1362" mass="148414">MVPDLPPLFRWLPLSAGLFGILSTLWIVDSVNAQFFIPNPTSQQDQFQGPTARFSDSFGLTQQNTGQQTDSAFSQSFIPPQQGSDAGFHGGSGPSQASSDHPSPTPLPKHLVPPADFICEETFGHYGDHANCSRFFVCVFGLPVVQECSKGLFYNPQLGLCDWPKNTECPGKGAGFFAIPGTTTEGPTRATIPWWLQGEDSPPSFSGGNRPSQQQAPQQASPPQRQPQALQQQSTFNIQADTPVVERSRPNSSSEFLPAPQHSLASFPMGPSFPVDQLPTTRRPWWNPWQPSGQNNDTWPVKQRPSPTPRPQQPPQPDIQFPNSFLPQQDFLSFSNSPSPSGQQPRPSAADRVPDSRPSNKAGTDQRQDRPDVTSQISSNSDALSRDSFNLGNDQPSRPGPDPFGRDQSATRPDFSGFPFARPDFGADAKPTRAPSKQGRPSPDFIPSIPDAFLSRGPSGSGSDQFAPSRNQQPRPDSLDMFAGFQRPTGANQANDGPVAQRPPPNLPVFPDFGRPPPRQPAGQPPFAQDELPQQQNPFGSPPGQDLFSGGDGGAFRGGGGGDGGAFRGGSGGDGGAFRGGGGGDGGAFRGGGGAFGADRFDLQTTNAPKRGGSSSPANKQQDVERRPNSFGGQNGSPPSAGGRPEFGGDSPPTRQDFLTSSPNRQGQELRPDGFPTVPARRPDFGSRFPLSAPENQPRNPFGQLPFPLPPRQERPPLAADFPPGFIPTSPQHLTQEQLQLIARERVSQLSRLASANANDQFNAGLMGFGQDRFSADQGSLNQAGIIRPSERMNGGQVAFFDRNEQGGPEFPNLRQSPFLPQQPPNFAADQQPMDGGVQLTFSTRVPALGSQRESARTTSSVPFWMQGSSNQNSIMPLNVFRTDIQRTGSTGGALVPQTRVLQNQHSDGRSTQSLSSFGGGADSVTDAPYQGGDRTTQSSMAGPSSSTAKLPWWLAETLPNGTSVTPSAAALYQEQQLKQLGRNPNDYERFGKPGETCDRKACKLPDCWCGGSEIPGSIPVGETPQVVMITFDDAVTNQNYQLYASIFNEGRRNPNGCPIRGTFYVSHEWSEYFLAQNLYSDGHEIGSHSISHTLPGKNFTKDDWADEIAGQREILNRFANVKPQDVKGMRAPYLQTGGNSQFEMLWEKGFLYDSSMSVAENNPPMWPYTLDYALPHKCWIPPCPTKSYPGLWEVPLVHWEDLLGYRCAMADACHNPGDTDEVYQLLMNNFKRHYETNRAPFGMYYHSAWFIHNYHMEGFKKFLDTILAMPDVWVVTTSQALQWIQNPTPLSVINQFEPWNCANLERPPQCSKPNVCPTFFRGGMRYIRTCEPCPESYPWIKNTNGAARAQPTVAASANSVH</sequence>
<dbReference type="InterPro" id="IPR036508">
    <property type="entry name" value="Chitin-bd_dom_sf"/>
</dbReference>
<dbReference type="SUPFAM" id="SSF57625">
    <property type="entry name" value="Invertebrate chitin-binding proteins"/>
    <property type="match status" value="1"/>
</dbReference>
<dbReference type="Pfam" id="PF01607">
    <property type="entry name" value="CBM_14"/>
    <property type="match status" value="1"/>
</dbReference>
<name>A0A1W0WLY0_HYPEX</name>
<dbReference type="Proteomes" id="UP000192578">
    <property type="component" value="Unassembled WGS sequence"/>
</dbReference>
<evidence type="ECO:0000313" key="3">
    <source>
        <dbReference type="EMBL" id="OQV16216.1"/>
    </source>
</evidence>